<protein>
    <submittedName>
        <fullName evidence="1">Mitochondrial carrier domain-containing protein</fullName>
    </submittedName>
</protein>
<name>A0ACB7PGS1_9PEZI</name>
<proteinExistence type="predicted"/>
<dbReference type="EMBL" id="JAGIZQ010000002">
    <property type="protein sequence ID" value="KAH6640782.1"/>
    <property type="molecule type" value="Genomic_DNA"/>
</dbReference>
<reference evidence="1 2" key="1">
    <citation type="journal article" date="2021" name="Nat. Commun.">
        <title>Genetic determinants of endophytism in the Arabidopsis root mycobiome.</title>
        <authorList>
            <person name="Mesny F."/>
            <person name="Miyauchi S."/>
            <person name="Thiergart T."/>
            <person name="Pickel B."/>
            <person name="Atanasova L."/>
            <person name="Karlsson M."/>
            <person name="Huettel B."/>
            <person name="Barry K.W."/>
            <person name="Haridas S."/>
            <person name="Chen C."/>
            <person name="Bauer D."/>
            <person name="Andreopoulos W."/>
            <person name="Pangilinan J."/>
            <person name="LaButti K."/>
            <person name="Riley R."/>
            <person name="Lipzen A."/>
            <person name="Clum A."/>
            <person name="Drula E."/>
            <person name="Henrissat B."/>
            <person name="Kohler A."/>
            <person name="Grigoriev I.V."/>
            <person name="Martin F.M."/>
            <person name="Hacquard S."/>
        </authorList>
    </citation>
    <scope>NUCLEOTIDE SEQUENCE [LARGE SCALE GENOMIC DNA]</scope>
    <source>
        <strain evidence="1 2">MPI-SDFR-AT-0079</strain>
    </source>
</reference>
<dbReference type="Proteomes" id="UP000724584">
    <property type="component" value="Unassembled WGS sequence"/>
</dbReference>
<accession>A0ACB7PGS1</accession>
<keyword evidence="2" id="KW-1185">Reference proteome</keyword>
<evidence type="ECO:0000313" key="1">
    <source>
        <dbReference type="EMBL" id="KAH6640782.1"/>
    </source>
</evidence>
<organism evidence="1 2">
    <name type="scientific">Chaetomium tenue</name>
    <dbReference type="NCBI Taxonomy" id="1854479"/>
    <lineage>
        <taxon>Eukaryota</taxon>
        <taxon>Fungi</taxon>
        <taxon>Dikarya</taxon>
        <taxon>Ascomycota</taxon>
        <taxon>Pezizomycotina</taxon>
        <taxon>Sordariomycetes</taxon>
        <taxon>Sordariomycetidae</taxon>
        <taxon>Sordariales</taxon>
        <taxon>Chaetomiaceae</taxon>
        <taxon>Chaetomium</taxon>
    </lineage>
</organism>
<gene>
    <name evidence="1" type="ORF">F5144DRAFT_484664</name>
</gene>
<evidence type="ECO:0000313" key="2">
    <source>
        <dbReference type="Proteomes" id="UP000724584"/>
    </source>
</evidence>
<sequence>MPSYSSPSQHHDGQQGLTRQPQKNDENLSKRDDTNDDEDICPDPRLATAAAVAAFSRSSSSASSGSTSPRNNAVSSYQRLVKRYRVEVAASASSVLSTLTTFPLDSVKTRMQTYQYAGFLDCVKHTYNQEKLRGFFRGVTAPMASITLVRTVSFSIYQRSKYAYCDWVKRNFGVDVMGHVSSTGSYPNMWTVATFGAAGATAGSCITVIACPFELTKLSAQVSVLMADKKNCPKPESHAIAASYQNKGTLKTLRNIIKHRGVGGLYTGFRLHLMRDTLGTATYFMTYESSKQLLTTFGGDGTHSNPLAVLVAGGLCGIVSWALIYPVDSAKSIYQRNSLMYSKGQTVEPVKIRFFQRNMYRGLGVSMGRSCAVNAVFFSSFEFLKKRIKAWED</sequence>
<comment type="caution">
    <text evidence="1">The sequence shown here is derived from an EMBL/GenBank/DDBJ whole genome shotgun (WGS) entry which is preliminary data.</text>
</comment>